<evidence type="ECO:0000313" key="2">
    <source>
        <dbReference type="EMBL" id="WIX74890.1"/>
    </source>
</evidence>
<dbReference type="SUPFAM" id="SSF53300">
    <property type="entry name" value="vWA-like"/>
    <property type="match status" value="1"/>
</dbReference>
<dbReference type="KEGG" id="acab:QRX50_25285"/>
<keyword evidence="3" id="KW-1185">Reference proteome</keyword>
<dbReference type="EMBL" id="CP127294">
    <property type="protein sequence ID" value="WIX74890.1"/>
    <property type="molecule type" value="Genomic_DNA"/>
</dbReference>
<dbReference type="Proteomes" id="UP001236014">
    <property type="component" value="Chromosome"/>
</dbReference>
<reference evidence="2 3" key="1">
    <citation type="submission" date="2023-06" db="EMBL/GenBank/DDBJ databases">
        <authorList>
            <person name="Oyuntsetseg B."/>
            <person name="Kim S.B."/>
        </authorList>
    </citation>
    <scope>NUCLEOTIDE SEQUENCE [LARGE SCALE GENOMIC DNA]</scope>
    <source>
        <strain evidence="2 3">2-15</strain>
    </source>
</reference>
<feature type="domain" description="VWFA" evidence="1">
    <location>
        <begin position="323"/>
        <end position="515"/>
    </location>
</feature>
<evidence type="ECO:0000259" key="1">
    <source>
        <dbReference type="PROSITE" id="PS50234"/>
    </source>
</evidence>
<proteinExistence type="predicted"/>
<evidence type="ECO:0000313" key="3">
    <source>
        <dbReference type="Proteomes" id="UP001236014"/>
    </source>
</evidence>
<name>A0A9Y2MNJ4_9PSEU</name>
<dbReference type="PROSITE" id="PS50234">
    <property type="entry name" value="VWFA"/>
    <property type="match status" value="1"/>
</dbReference>
<protein>
    <submittedName>
        <fullName evidence="2">Substrate-binding domain-containing protein</fullName>
    </submittedName>
</protein>
<dbReference type="RefSeq" id="WP_285965667.1">
    <property type="nucleotide sequence ID" value="NZ_CP127294.1"/>
</dbReference>
<dbReference type="AlphaFoldDB" id="A0A9Y2MNJ4"/>
<dbReference type="SMART" id="SM00327">
    <property type="entry name" value="VWA"/>
    <property type="match status" value="1"/>
</dbReference>
<dbReference type="InterPro" id="IPR002035">
    <property type="entry name" value="VWF_A"/>
</dbReference>
<accession>A0A9Y2MNJ4</accession>
<organism evidence="2 3">
    <name type="scientific">Amycolatopsis carbonis</name>
    <dbReference type="NCBI Taxonomy" id="715471"/>
    <lineage>
        <taxon>Bacteria</taxon>
        <taxon>Bacillati</taxon>
        <taxon>Actinomycetota</taxon>
        <taxon>Actinomycetes</taxon>
        <taxon>Pseudonocardiales</taxon>
        <taxon>Pseudonocardiaceae</taxon>
        <taxon>Amycolatopsis</taxon>
    </lineage>
</organism>
<dbReference type="Pfam" id="PF13531">
    <property type="entry name" value="SBP_bac_11"/>
    <property type="match status" value="1"/>
</dbReference>
<dbReference type="Pfam" id="PF00092">
    <property type="entry name" value="VWA"/>
    <property type="match status" value="1"/>
</dbReference>
<sequence length="521" mass="53329">MGRHSSVRGHSRLVAPLAVSVLLVLGGSVWAAAALESRCAQGHVLVSASPDVAPVLSQVAQGLSTSCRSYDIRPRDTAQAVAEFGAPGGERARVWVPDSTIALQRARQLGATDVPESGPSVASSPVVLAVAEGAARGLGWPERTLTWTDVVDAPDAVLTTPDPARDPVGTSALVGLRDAVGSAPDPAGAFTAVLRRFTVGGGGATAYPASESSVVQHNAASGASPLVAVYSAGAPALDYPFARLTGAGAEQSAAIDALQQAVLGSAGTEALARAGLRVPGQALAGHAGDPHLVAAGQRSAPVPSGADLKVLLSQWAGVNLDARAEVLLDVSGSMEARVRGTNLNRMQVTVAAAEQALHLFRPSTQLRIWEFATGLDGTKDYREVLPLAPVAQHLTPGDLARLTAVRAIPNAGTGLYDTLLDLYGAARRDWQPGVLNVVIVMTDGHNEDMAGISREAFLAGLTRLADPAHPLPVIAIGIGADADETELSAITAITGGGAYVTRDPTKIGEVFYGALAQLVAR</sequence>
<dbReference type="Gene3D" id="3.40.50.410">
    <property type="entry name" value="von Willebrand factor, type A domain"/>
    <property type="match status" value="1"/>
</dbReference>
<gene>
    <name evidence="2" type="ORF">QRX50_25285</name>
</gene>
<dbReference type="InterPro" id="IPR036465">
    <property type="entry name" value="vWFA_dom_sf"/>
</dbReference>